<dbReference type="Proteomes" id="UP000254507">
    <property type="component" value="Unassembled WGS sequence"/>
</dbReference>
<dbReference type="OrthoDB" id="5691020at2"/>
<dbReference type="AlphaFoldDB" id="A0A263HEG7"/>
<reference evidence="2 4" key="2">
    <citation type="submission" date="2018-06" db="EMBL/GenBank/DDBJ databases">
        <authorList>
            <consortium name="Pathogen Informatics"/>
            <person name="Doyle S."/>
        </authorList>
    </citation>
    <scope>NUCLEOTIDE SEQUENCE [LARGE SCALE GENOMIC DNA]</scope>
    <source>
        <strain evidence="2 4">NCTC10851</strain>
    </source>
</reference>
<sequence length="190" mass="21574">MANLSLNPIFDGLNPLFKQLKTVAMSACLTVPVVLSAQAKSSDNSDMQIFSVQKMKASQQDMLLFTQSVQNVIDLAQVTTALTDLAISFVPWTFDVIPTHDILVLEEKVKEYDELIVEMRQYHYAHPRFISALDNLANKIHYLCHLVKSKQYKQQSDNVVFSRVYQGDSSVGYSFNAEHSFEDFRNAMRG</sequence>
<dbReference type="Proteomes" id="UP000215738">
    <property type="component" value="Unassembled WGS sequence"/>
</dbReference>
<gene>
    <name evidence="1" type="ORF">CFY87_04250</name>
    <name evidence="2" type="ORF">NCTC10851_00956</name>
</gene>
<protein>
    <submittedName>
        <fullName evidence="2">Uncharacterized protein</fullName>
    </submittedName>
</protein>
<keyword evidence="3" id="KW-1185">Reference proteome</keyword>
<proteinExistence type="predicted"/>
<dbReference type="EMBL" id="UFSB01000001">
    <property type="protein sequence ID" value="SUU35700.1"/>
    <property type="molecule type" value="Genomic_DNA"/>
</dbReference>
<evidence type="ECO:0000313" key="4">
    <source>
        <dbReference type="Proteomes" id="UP000254507"/>
    </source>
</evidence>
<dbReference type="RefSeq" id="WP_094946021.1">
    <property type="nucleotide sequence ID" value="NZ_JBMHIA010000016.1"/>
</dbReference>
<dbReference type="EMBL" id="NLFK01000003">
    <property type="protein sequence ID" value="OZN25348.1"/>
    <property type="molecule type" value="Genomic_DNA"/>
</dbReference>
<evidence type="ECO:0000313" key="1">
    <source>
        <dbReference type="EMBL" id="OZN25348.1"/>
    </source>
</evidence>
<evidence type="ECO:0000313" key="3">
    <source>
        <dbReference type="Proteomes" id="UP000215738"/>
    </source>
</evidence>
<evidence type="ECO:0000313" key="2">
    <source>
        <dbReference type="EMBL" id="SUU35700.1"/>
    </source>
</evidence>
<dbReference type="InParanoid" id="A0A263HEG7"/>
<organism evidence="2 4">
    <name type="scientific">Actinobacillus seminis</name>
    <dbReference type="NCBI Taxonomy" id="722"/>
    <lineage>
        <taxon>Bacteria</taxon>
        <taxon>Pseudomonadati</taxon>
        <taxon>Pseudomonadota</taxon>
        <taxon>Gammaproteobacteria</taxon>
        <taxon>Pasteurellales</taxon>
        <taxon>Pasteurellaceae</taxon>
        <taxon>Actinobacillus</taxon>
    </lineage>
</organism>
<accession>A0A263HEG7</accession>
<reference evidence="1 3" key="1">
    <citation type="submission" date="2017-07" db="EMBL/GenBank/DDBJ databases">
        <title>Virulence factors identified in Actinobacillus seminis.</title>
        <authorList>
            <person name="Negrete-Abascal E."/>
            <person name="Vaca-Pacheco S."/>
            <person name="Montes-Garcia F."/>
            <person name="Leyto-Gil A.M."/>
            <person name="Fragoso-Garcia E."/>
            <person name="Carvente-Garcia R."/>
            <person name="Perez-Agueros S."/>
            <person name="Castelan-Sanchez H.G."/>
            <person name="Garcia-Molina A."/>
            <person name="Villamar T.E."/>
            <person name="Vazquez-Cruz C."/>
        </authorList>
    </citation>
    <scope>NUCLEOTIDE SEQUENCE [LARGE SCALE GENOMIC DNA]</scope>
    <source>
        <strain evidence="1 3">ATCC 15768</strain>
    </source>
</reference>
<name>A0A263HEG7_9PAST</name>